<dbReference type="InterPro" id="IPR050320">
    <property type="entry name" value="N5-glutamine_MTase"/>
</dbReference>
<proteinExistence type="predicted"/>
<dbReference type="AlphaFoldDB" id="A0A2T5I1J9"/>
<dbReference type="Proteomes" id="UP000244128">
    <property type="component" value="Unassembled WGS sequence"/>
</dbReference>
<accession>A0A2T5I1J9</accession>
<keyword evidence="1 4" id="KW-0808">Transferase</keyword>
<dbReference type="PANTHER" id="PTHR18895:SF74">
    <property type="entry name" value="MTRF1L RELEASE FACTOR GLUTAMINE METHYLTRANSFERASE"/>
    <property type="match status" value="1"/>
</dbReference>
<keyword evidence="1 4" id="KW-0489">Methyltransferase</keyword>
<evidence type="ECO:0000256" key="1">
    <source>
        <dbReference type="ARBA" id="ARBA00022603"/>
    </source>
</evidence>
<dbReference type="GO" id="GO:0003676">
    <property type="term" value="F:nucleic acid binding"/>
    <property type="evidence" value="ECO:0007669"/>
    <property type="project" value="InterPro"/>
</dbReference>
<dbReference type="SUPFAM" id="SSF53335">
    <property type="entry name" value="S-adenosyl-L-methionine-dependent methyltransferases"/>
    <property type="match status" value="1"/>
</dbReference>
<dbReference type="InterPro" id="IPR002052">
    <property type="entry name" value="DNA_methylase_N6_adenine_CS"/>
</dbReference>
<reference evidence="4 5" key="1">
    <citation type="submission" date="2018-04" db="EMBL/GenBank/DDBJ databases">
        <title>Active sludge and wastewater microbial communities from Klosterneuburg, Austria.</title>
        <authorList>
            <person name="Wagner M."/>
        </authorList>
    </citation>
    <scope>NUCLEOTIDE SEQUENCE [LARGE SCALE GENOMIC DNA]</scope>
    <source>
        <strain evidence="4 5">Nm49</strain>
    </source>
</reference>
<dbReference type="EMBL" id="QAOI01000006">
    <property type="protein sequence ID" value="PTQ77686.1"/>
    <property type="molecule type" value="Genomic_DNA"/>
</dbReference>
<sequence length="394" mass="43619">MQICGTSPFASTMMNDSVICWNEDNEEKSALWQSEKGLPPPKRVQVIDDRMPADTAYRLACEGTALLWRGDFQNARQLLQALARRVDKKKPEKSKQQAIISPAEAFHRHRLVQSQRARTLEKLLIPFNADHSIPLRRAPDVHAACLEAYGACTGAYIASLRELLGLIGAYEWRKKGIEIAALGMTIHPHYGVFAPIRNEYVKLVTQAPLPKLLATQSIAFDIGTGTGVLAAALASRGVQHITATDQDPRALQCARDNLTRLNLIDHVELVQTDLFPQGQAALIVCNPPWIPARSSSPLEHAIFDPESRMLRGFLHGLSAHLLPDGEGWLILSDFAEHLGLRTREELLDMIDAAGLKVLGRTDIKPHHPRVSDTSDPLHSARAAELTSLWRLAIK</sequence>
<dbReference type="Pfam" id="PF05175">
    <property type="entry name" value="MTS"/>
    <property type="match status" value="1"/>
</dbReference>
<evidence type="ECO:0000313" key="4">
    <source>
        <dbReference type="EMBL" id="PTQ77686.1"/>
    </source>
</evidence>
<dbReference type="GO" id="GO:0032259">
    <property type="term" value="P:methylation"/>
    <property type="evidence" value="ECO:0007669"/>
    <property type="project" value="UniProtKB-KW"/>
</dbReference>
<gene>
    <name evidence="4" type="ORF">C8R26_10630</name>
</gene>
<dbReference type="InterPro" id="IPR007848">
    <property type="entry name" value="Small_mtfrase_dom"/>
</dbReference>
<dbReference type="CDD" id="cd02440">
    <property type="entry name" value="AdoMet_MTases"/>
    <property type="match status" value="1"/>
</dbReference>
<evidence type="ECO:0000313" key="5">
    <source>
        <dbReference type="Proteomes" id="UP000244128"/>
    </source>
</evidence>
<evidence type="ECO:0000256" key="2">
    <source>
        <dbReference type="ARBA" id="ARBA00022691"/>
    </source>
</evidence>
<comment type="caution">
    <text evidence="4">The sequence shown here is derived from an EMBL/GenBank/DDBJ whole genome shotgun (WGS) entry which is preliminary data.</text>
</comment>
<dbReference type="InterPro" id="IPR029063">
    <property type="entry name" value="SAM-dependent_MTases_sf"/>
</dbReference>
<dbReference type="PANTHER" id="PTHR18895">
    <property type="entry name" value="HEMK METHYLTRANSFERASE"/>
    <property type="match status" value="1"/>
</dbReference>
<evidence type="ECO:0000259" key="3">
    <source>
        <dbReference type="Pfam" id="PF05175"/>
    </source>
</evidence>
<protein>
    <submittedName>
        <fullName evidence="4">Methylase of polypeptide subunit release factors</fullName>
    </submittedName>
</protein>
<organism evidence="4 5">
    <name type="scientific">Nitrosomonas oligotropha</name>
    <dbReference type="NCBI Taxonomy" id="42354"/>
    <lineage>
        <taxon>Bacteria</taxon>
        <taxon>Pseudomonadati</taxon>
        <taxon>Pseudomonadota</taxon>
        <taxon>Betaproteobacteria</taxon>
        <taxon>Nitrosomonadales</taxon>
        <taxon>Nitrosomonadaceae</taxon>
        <taxon>Nitrosomonas</taxon>
    </lineage>
</organism>
<keyword evidence="2" id="KW-0949">S-adenosyl-L-methionine</keyword>
<name>A0A2T5I1J9_9PROT</name>
<dbReference type="PROSITE" id="PS00092">
    <property type="entry name" value="N6_MTASE"/>
    <property type="match status" value="1"/>
</dbReference>
<feature type="domain" description="Methyltransferase small" evidence="3">
    <location>
        <begin position="185"/>
        <end position="294"/>
    </location>
</feature>
<dbReference type="GO" id="GO:0036009">
    <property type="term" value="F:protein-glutamine N-methyltransferase activity"/>
    <property type="evidence" value="ECO:0007669"/>
    <property type="project" value="TreeGrafter"/>
</dbReference>
<dbReference type="Gene3D" id="3.40.50.150">
    <property type="entry name" value="Vaccinia Virus protein VP39"/>
    <property type="match status" value="1"/>
</dbReference>